<evidence type="ECO:0000313" key="3">
    <source>
        <dbReference type="Proteomes" id="UP000460157"/>
    </source>
</evidence>
<dbReference type="Proteomes" id="UP000460157">
    <property type="component" value="Unassembled WGS sequence"/>
</dbReference>
<name>A0A7K1UF28_9MICC</name>
<dbReference type="RefSeq" id="WP_157320760.1">
    <property type="nucleotide sequence ID" value="NZ_BMFX01000005.1"/>
</dbReference>
<organism evidence="2 3">
    <name type="scientific">Nesterenkonia alkaliphila</name>
    <dbReference type="NCBI Taxonomy" id="1463631"/>
    <lineage>
        <taxon>Bacteria</taxon>
        <taxon>Bacillati</taxon>
        <taxon>Actinomycetota</taxon>
        <taxon>Actinomycetes</taxon>
        <taxon>Micrococcales</taxon>
        <taxon>Micrococcaceae</taxon>
        <taxon>Nesterenkonia</taxon>
    </lineage>
</organism>
<sequence>MLPSSDDPAQAAEAFGTAVADFALASRSIDNPEDSYQVLGELQAGLTALVQVLSQMSSFHDRERGRAVTDHGDAALGAEHAETAAYHLKQASRFISRATDEVIAGFACNGQIAWRRGPLAETLAERENTLPASPEARRDRSRSPGSFGR</sequence>
<dbReference type="AlphaFoldDB" id="A0A7K1UF28"/>
<feature type="region of interest" description="Disordered" evidence="1">
    <location>
        <begin position="125"/>
        <end position="149"/>
    </location>
</feature>
<dbReference type="OrthoDB" id="3781658at2"/>
<evidence type="ECO:0000256" key="1">
    <source>
        <dbReference type="SAM" id="MobiDB-lite"/>
    </source>
</evidence>
<protein>
    <submittedName>
        <fullName evidence="2">Uncharacterized protein</fullName>
    </submittedName>
</protein>
<reference evidence="2 3" key="1">
    <citation type="submission" date="2019-12" db="EMBL/GenBank/DDBJ databases">
        <title>Nesterenkonia muleiensis sp. nov., a novel actinobacterium isolated from sap of Populus euphratica.</title>
        <authorList>
            <person name="Wang R."/>
        </authorList>
    </citation>
    <scope>NUCLEOTIDE SEQUENCE [LARGE SCALE GENOMIC DNA]</scope>
    <source>
        <strain evidence="2 3">F10</strain>
    </source>
</reference>
<keyword evidence="3" id="KW-1185">Reference proteome</keyword>
<comment type="caution">
    <text evidence="2">The sequence shown here is derived from an EMBL/GenBank/DDBJ whole genome shotgun (WGS) entry which is preliminary data.</text>
</comment>
<gene>
    <name evidence="2" type="ORF">GNZ21_01640</name>
</gene>
<accession>A0A7K1UF28</accession>
<evidence type="ECO:0000313" key="2">
    <source>
        <dbReference type="EMBL" id="MVT25077.1"/>
    </source>
</evidence>
<dbReference type="EMBL" id="WRPM01000011">
    <property type="protein sequence ID" value="MVT25077.1"/>
    <property type="molecule type" value="Genomic_DNA"/>
</dbReference>
<proteinExistence type="predicted"/>